<reference evidence="4" key="2">
    <citation type="submission" date="2021-04" db="EMBL/GenBank/DDBJ databases">
        <authorList>
            <person name="Gilroy R."/>
        </authorList>
    </citation>
    <scope>NUCLEOTIDE SEQUENCE</scope>
    <source>
        <strain evidence="4">CHK192-19661</strain>
    </source>
</reference>
<evidence type="ECO:0000256" key="2">
    <source>
        <dbReference type="ARBA" id="ARBA00006479"/>
    </source>
</evidence>
<dbReference type="PANTHER" id="PTHR18964">
    <property type="entry name" value="ROK (REPRESSOR, ORF, KINASE) FAMILY"/>
    <property type="match status" value="1"/>
</dbReference>
<dbReference type="PANTHER" id="PTHR18964:SF149">
    <property type="entry name" value="BIFUNCTIONAL UDP-N-ACETYLGLUCOSAMINE 2-EPIMERASE_N-ACETYLMANNOSAMINE KINASE"/>
    <property type="match status" value="1"/>
</dbReference>
<dbReference type="SUPFAM" id="SSF53067">
    <property type="entry name" value="Actin-like ATPase domain"/>
    <property type="match status" value="1"/>
</dbReference>
<gene>
    <name evidence="4" type="ORF">H9726_00300</name>
</gene>
<reference evidence="4" key="1">
    <citation type="journal article" date="2021" name="PeerJ">
        <title>Extensive microbial diversity within the chicken gut microbiome revealed by metagenomics and culture.</title>
        <authorList>
            <person name="Gilroy R."/>
            <person name="Ravi A."/>
            <person name="Getino M."/>
            <person name="Pursley I."/>
            <person name="Horton D.L."/>
            <person name="Alikhan N.F."/>
            <person name="Baker D."/>
            <person name="Gharbi K."/>
            <person name="Hall N."/>
            <person name="Watson M."/>
            <person name="Adriaenssens E.M."/>
            <person name="Foster-Nyarko E."/>
            <person name="Jarju S."/>
            <person name="Secka A."/>
            <person name="Antonio M."/>
            <person name="Oren A."/>
            <person name="Chaudhuri R.R."/>
            <person name="La Ragione R."/>
            <person name="Hildebrand F."/>
            <person name="Pallen M.J."/>
        </authorList>
    </citation>
    <scope>NUCLEOTIDE SEQUENCE</scope>
    <source>
        <strain evidence="4">CHK192-19661</strain>
    </source>
</reference>
<dbReference type="EMBL" id="DXCF01000002">
    <property type="protein sequence ID" value="HIZ08902.1"/>
    <property type="molecule type" value="Genomic_DNA"/>
</dbReference>
<dbReference type="InterPro" id="IPR036390">
    <property type="entry name" value="WH_DNA-bd_sf"/>
</dbReference>
<dbReference type="Proteomes" id="UP000824025">
    <property type="component" value="Unassembled WGS sequence"/>
</dbReference>
<dbReference type="InterPro" id="IPR043129">
    <property type="entry name" value="ATPase_NBD"/>
</dbReference>
<evidence type="ECO:0000256" key="1">
    <source>
        <dbReference type="ARBA" id="ARBA00002486"/>
    </source>
</evidence>
<dbReference type="GO" id="GO:0042732">
    <property type="term" value="P:D-xylose metabolic process"/>
    <property type="evidence" value="ECO:0007669"/>
    <property type="project" value="UniProtKB-KW"/>
</dbReference>
<comment type="caution">
    <text evidence="4">The sequence shown here is derived from an EMBL/GenBank/DDBJ whole genome shotgun (WGS) entry which is preliminary data.</text>
</comment>
<proteinExistence type="inferred from homology"/>
<dbReference type="Pfam" id="PF13412">
    <property type="entry name" value="HTH_24"/>
    <property type="match status" value="1"/>
</dbReference>
<keyword evidence="3" id="KW-0859">Xylose metabolism</keyword>
<dbReference type="Gene3D" id="3.30.420.40">
    <property type="match status" value="2"/>
</dbReference>
<protein>
    <submittedName>
        <fullName evidence="4">ROK family transcriptional regulator</fullName>
    </submittedName>
</protein>
<dbReference type="SUPFAM" id="SSF46785">
    <property type="entry name" value="Winged helix' DNA-binding domain"/>
    <property type="match status" value="1"/>
</dbReference>
<sequence length="390" mass="42841">MTPSHIRRNNRQQILNALRKGARAIPELAEELGLSPTAVANIINDLLQYNIISASGNKNTRAGAGRKASVFSLNSAYGAIILIEFASNYEHDYYRIFACDINENVLQMKTIPPIVNESDNRLTELLLAGIDELLESPRVKGLPLLNICIAAPGIIDEETGLLVATCLKKYDGEYNLKEILENEYHVPIHIRGLLSSAAKAELKKGAFAGECKLGILMNIDSGIGMSFLMGEKPFTGAHGFAGEIGFLTSNLTEGYHKSLSERVSSGLGDEISVETIKRNVRTRKGAPADYSNQNLLEDFAEKDEIVIQEIINNAYKVGSFLKNVVLLLDPETIVISGLITRFGDFYHDILNGCLSTGFRDKTKIVFSELEDPIYEGLLDTAVLNVFQSLD</sequence>
<evidence type="ECO:0000256" key="3">
    <source>
        <dbReference type="ARBA" id="ARBA00022629"/>
    </source>
</evidence>
<accession>A0A9D2D5B5</accession>
<comment type="similarity">
    <text evidence="2">Belongs to the ROK (NagC/XylR) family.</text>
</comment>
<dbReference type="Gene3D" id="1.10.10.10">
    <property type="entry name" value="Winged helix-like DNA-binding domain superfamily/Winged helix DNA-binding domain"/>
    <property type="match status" value="1"/>
</dbReference>
<evidence type="ECO:0000313" key="5">
    <source>
        <dbReference type="Proteomes" id="UP000824025"/>
    </source>
</evidence>
<evidence type="ECO:0000313" key="4">
    <source>
        <dbReference type="EMBL" id="HIZ08902.1"/>
    </source>
</evidence>
<comment type="function">
    <text evidence="1">Transcriptional repressor of xylose-utilizing enzymes.</text>
</comment>
<dbReference type="InterPro" id="IPR011991">
    <property type="entry name" value="ArsR-like_HTH"/>
</dbReference>
<dbReference type="InterPro" id="IPR036388">
    <property type="entry name" value="WH-like_DNA-bd_sf"/>
</dbReference>
<dbReference type="Pfam" id="PF00480">
    <property type="entry name" value="ROK"/>
    <property type="match status" value="1"/>
</dbReference>
<dbReference type="CDD" id="cd00090">
    <property type="entry name" value="HTH_ARSR"/>
    <property type="match status" value="1"/>
</dbReference>
<organism evidence="4 5">
    <name type="scientific">Candidatus Borkfalkia avicola</name>
    <dbReference type="NCBI Taxonomy" id="2838503"/>
    <lineage>
        <taxon>Bacteria</taxon>
        <taxon>Bacillati</taxon>
        <taxon>Bacillota</taxon>
        <taxon>Clostridia</taxon>
        <taxon>Christensenellales</taxon>
        <taxon>Christensenellaceae</taxon>
        <taxon>Candidatus Borkfalkia</taxon>
    </lineage>
</organism>
<keyword evidence="3" id="KW-0119">Carbohydrate metabolism</keyword>
<dbReference type="InterPro" id="IPR000600">
    <property type="entry name" value="ROK"/>
</dbReference>
<dbReference type="AlphaFoldDB" id="A0A9D2D5B5"/>
<name>A0A9D2D5B5_9FIRM</name>